<comment type="function">
    <text evidence="6">Specifically methylates the N7 position of a guanine in 16S rRNA.</text>
</comment>
<comment type="caution">
    <text evidence="7">The sequence shown here is derived from an EMBL/GenBank/DDBJ whole genome shotgun (WGS) entry which is preliminary data.</text>
</comment>
<feature type="binding site" evidence="6">
    <location>
        <position position="84"/>
    </location>
    <ligand>
        <name>S-adenosyl-L-methionine</name>
        <dbReference type="ChEBI" id="CHEBI:59789"/>
    </ligand>
</feature>
<reference evidence="7" key="1">
    <citation type="journal article" date="2020" name="mSystems">
        <title>Genome- and Community-Level Interaction Insights into Carbon Utilization and Element Cycling Functions of Hydrothermarchaeota in Hydrothermal Sediment.</title>
        <authorList>
            <person name="Zhou Z."/>
            <person name="Liu Y."/>
            <person name="Xu W."/>
            <person name="Pan J."/>
            <person name="Luo Z.H."/>
            <person name="Li M."/>
        </authorList>
    </citation>
    <scope>NUCLEOTIDE SEQUENCE [LARGE SCALE GENOMIC DNA]</scope>
    <source>
        <strain evidence="7">SpSt-788</strain>
    </source>
</reference>
<feature type="binding site" evidence="6">
    <location>
        <position position="89"/>
    </location>
    <ligand>
        <name>S-adenosyl-L-methionine</name>
        <dbReference type="ChEBI" id="CHEBI:59789"/>
    </ligand>
</feature>
<evidence type="ECO:0000256" key="1">
    <source>
        <dbReference type="ARBA" id="ARBA00022490"/>
    </source>
</evidence>
<dbReference type="NCBIfam" id="TIGR00138">
    <property type="entry name" value="rsmG_gidB"/>
    <property type="match status" value="1"/>
</dbReference>
<keyword evidence="4 6" id="KW-0808">Transferase</keyword>
<feature type="binding site" evidence="6">
    <location>
        <position position="148"/>
    </location>
    <ligand>
        <name>S-adenosyl-L-methionine</name>
        <dbReference type="ChEBI" id="CHEBI:59789"/>
    </ligand>
</feature>
<feature type="binding site" evidence="6">
    <location>
        <begin position="107"/>
        <end position="109"/>
    </location>
    <ligand>
        <name>S-adenosyl-L-methionine</name>
        <dbReference type="ChEBI" id="CHEBI:59789"/>
    </ligand>
</feature>
<name>A0A7C4AJL5_9BACT</name>
<dbReference type="Gene3D" id="3.40.50.150">
    <property type="entry name" value="Vaccinia Virus protein VP39"/>
    <property type="match status" value="1"/>
</dbReference>
<accession>A0A7C4AJL5</accession>
<dbReference type="CDD" id="cd02440">
    <property type="entry name" value="AdoMet_MTases"/>
    <property type="match status" value="1"/>
</dbReference>
<keyword evidence="5 6" id="KW-0949">S-adenosyl-L-methionine</keyword>
<proteinExistence type="inferred from homology"/>
<dbReference type="EC" id="2.1.1.-" evidence="6"/>
<protein>
    <recommendedName>
        <fullName evidence="6">Ribosomal RNA small subunit methyltransferase G</fullName>
        <ecNumber evidence="6">2.1.1.-</ecNumber>
    </recommendedName>
    <alternativeName>
        <fullName evidence="6">16S rRNA 7-methylguanosine methyltransferase</fullName>
        <shortName evidence="6">16S rRNA m7G methyltransferase</shortName>
    </alternativeName>
</protein>
<evidence type="ECO:0000256" key="5">
    <source>
        <dbReference type="ARBA" id="ARBA00022691"/>
    </source>
</evidence>
<keyword evidence="3 6" id="KW-0489">Methyltransferase</keyword>
<evidence type="ECO:0000256" key="4">
    <source>
        <dbReference type="ARBA" id="ARBA00022679"/>
    </source>
</evidence>
<organism evidence="7">
    <name type="scientific">Thermodesulfovibrio aggregans</name>
    <dbReference type="NCBI Taxonomy" id="86166"/>
    <lineage>
        <taxon>Bacteria</taxon>
        <taxon>Pseudomonadati</taxon>
        <taxon>Nitrospirota</taxon>
        <taxon>Thermodesulfovibrionia</taxon>
        <taxon>Thermodesulfovibrionales</taxon>
        <taxon>Thermodesulfovibrionaceae</taxon>
        <taxon>Thermodesulfovibrio</taxon>
    </lineage>
</organism>
<dbReference type="InterPro" id="IPR029063">
    <property type="entry name" value="SAM-dependent_MTases_sf"/>
</dbReference>
<dbReference type="Pfam" id="PF02527">
    <property type="entry name" value="GidB"/>
    <property type="match status" value="1"/>
</dbReference>
<gene>
    <name evidence="6 7" type="primary">rsmG</name>
    <name evidence="7" type="ORF">ENV75_04210</name>
</gene>
<evidence type="ECO:0000256" key="2">
    <source>
        <dbReference type="ARBA" id="ARBA00022552"/>
    </source>
</evidence>
<dbReference type="PANTHER" id="PTHR31760:SF0">
    <property type="entry name" value="S-ADENOSYL-L-METHIONINE-DEPENDENT METHYLTRANSFERASES SUPERFAMILY PROTEIN"/>
    <property type="match status" value="1"/>
</dbReference>
<dbReference type="GO" id="GO:0005829">
    <property type="term" value="C:cytosol"/>
    <property type="evidence" value="ECO:0007669"/>
    <property type="project" value="TreeGrafter"/>
</dbReference>
<evidence type="ECO:0000256" key="6">
    <source>
        <dbReference type="HAMAP-Rule" id="MF_00074"/>
    </source>
</evidence>
<keyword evidence="2 6" id="KW-0698">rRNA processing</keyword>
<dbReference type="PIRSF" id="PIRSF003078">
    <property type="entry name" value="GidB"/>
    <property type="match status" value="1"/>
</dbReference>
<evidence type="ECO:0000313" key="7">
    <source>
        <dbReference type="EMBL" id="HGG99637.1"/>
    </source>
</evidence>
<dbReference type="InterPro" id="IPR003682">
    <property type="entry name" value="rRNA_ssu_MeTfrase_G"/>
</dbReference>
<evidence type="ECO:0000256" key="3">
    <source>
        <dbReference type="ARBA" id="ARBA00022603"/>
    </source>
</evidence>
<comment type="similarity">
    <text evidence="6">Belongs to the methyltransferase superfamily. RNA methyltransferase RsmG family.</text>
</comment>
<dbReference type="PANTHER" id="PTHR31760">
    <property type="entry name" value="S-ADENOSYL-L-METHIONINE-DEPENDENT METHYLTRANSFERASES SUPERFAMILY PROTEIN"/>
    <property type="match status" value="1"/>
</dbReference>
<dbReference type="EMBL" id="DTHO01000045">
    <property type="protein sequence ID" value="HGG99637.1"/>
    <property type="molecule type" value="Genomic_DNA"/>
</dbReference>
<dbReference type="HAMAP" id="MF_00074">
    <property type="entry name" value="16SrRNA_methyltr_G"/>
    <property type="match status" value="1"/>
</dbReference>
<sequence length="211" mass="24825">MQKLKEFLKQCLQYSPLYFKREENFSDNIIDKFIVYLKELKKWNRAYSLTSIEDEREIIVKHFLDSLLYLSFIPNRPAQVADVGSGAGFPGVPLAIVNPLLTVTLIEPSWKKVAFLKNLKKRLNLNNVEVFQARAEDIQKKFDIVLSRALWSIKDFVENCKHLIKEEGFFLISKSKRFEEELKLCDGLKIEIKEFKLPFFSGKRYIVKIKR</sequence>
<dbReference type="AlphaFoldDB" id="A0A7C4AJL5"/>
<keyword evidence="1 6" id="KW-0963">Cytoplasm</keyword>
<feature type="binding site" evidence="6">
    <location>
        <begin position="135"/>
        <end position="136"/>
    </location>
    <ligand>
        <name>S-adenosyl-L-methionine</name>
        <dbReference type="ChEBI" id="CHEBI:59789"/>
    </ligand>
</feature>
<dbReference type="SUPFAM" id="SSF53335">
    <property type="entry name" value="S-adenosyl-L-methionine-dependent methyltransferases"/>
    <property type="match status" value="1"/>
</dbReference>
<comment type="subcellular location">
    <subcellularLocation>
        <location evidence="6">Cytoplasm</location>
    </subcellularLocation>
</comment>
<dbReference type="GO" id="GO:0070043">
    <property type="term" value="F:rRNA (guanine-N7-)-methyltransferase activity"/>
    <property type="evidence" value="ECO:0007669"/>
    <property type="project" value="UniProtKB-UniRule"/>
</dbReference>